<proteinExistence type="predicted"/>
<dbReference type="AlphaFoldDB" id="T0ZTL4"/>
<evidence type="ECO:0000313" key="1">
    <source>
        <dbReference type="EMBL" id="EQD48033.1"/>
    </source>
</evidence>
<keyword evidence="1" id="KW-0347">Helicase</keyword>
<reference evidence="1" key="2">
    <citation type="journal article" date="2014" name="ISME J.">
        <title>Microbial stratification in low pH oxic and suboxic macroscopic growths along an acid mine drainage.</title>
        <authorList>
            <person name="Mendez-Garcia C."/>
            <person name="Mesa V."/>
            <person name="Sprenger R.R."/>
            <person name="Richter M."/>
            <person name="Diez M.S."/>
            <person name="Solano J."/>
            <person name="Bargiela R."/>
            <person name="Golyshina O.V."/>
            <person name="Manteca A."/>
            <person name="Ramos J.L."/>
            <person name="Gallego J.R."/>
            <person name="Llorente I."/>
            <person name="Martins Dos Santos V.A."/>
            <person name="Jensen O.N."/>
            <person name="Pelaez A.I."/>
            <person name="Sanchez J."/>
            <person name="Ferrer M."/>
        </authorList>
    </citation>
    <scope>NUCLEOTIDE SEQUENCE</scope>
</reference>
<organism evidence="1">
    <name type="scientific">mine drainage metagenome</name>
    <dbReference type="NCBI Taxonomy" id="410659"/>
    <lineage>
        <taxon>unclassified sequences</taxon>
        <taxon>metagenomes</taxon>
        <taxon>ecological metagenomes</taxon>
    </lineage>
</organism>
<accession>T0ZTL4</accession>
<dbReference type="SUPFAM" id="SSF143011">
    <property type="entry name" value="RelE-like"/>
    <property type="match status" value="1"/>
</dbReference>
<dbReference type="InterPro" id="IPR035093">
    <property type="entry name" value="RelE/ParE_toxin_dom_sf"/>
</dbReference>
<keyword evidence="1" id="KW-0378">Hydrolase</keyword>
<dbReference type="EMBL" id="AUZX01010432">
    <property type="protein sequence ID" value="EQD48033.1"/>
    <property type="molecule type" value="Genomic_DNA"/>
</dbReference>
<comment type="caution">
    <text evidence="1">The sequence shown here is derived from an EMBL/GenBank/DDBJ whole genome shotgun (WGS) entry which is preliminary data.</text>
</comment>
<feature type="non-terminal residue" evidence="1">
    <location>
        <position position="200"/>
    </location>
</feature>
<reference evidence="1" key="1">
    <citation type="submission" date="2013-08" db="EMBL/GenBank/DDBJ databases">
        <authorList>
            <person name="Mendez C."/>
            <person name="Richter M."/>
            <person name="Ferrer M."/>
            <person name="Sanchez J."/>
        </authorList>
    </citation>
    <scope>NUCLEOTIDE SEQUENCE</scope>
</reference>
<sequence>TAFDLQLNPVNPGMSLHKLDKARDKHFWSVRVSGDLRLIVHKTDSSLLLCYVDHHDEAYRWASRRKLEVHPATGAAQLVEIRETVQEIVVPRHVEATTTSPPRARLFDHVAEERLLAYGVPAEWLDDVKSADEDSLLELATHLPAEAAEALLTLATGGTPQVRAPAAAKADPFSHPDAQRRFRVMQDVEELERALAYPWD</sequence>
<name>T0ZTL4_9ZZZZ</name>
<protein>
    <submittedName>
        <fullName evidence="1">UvrD/REP helicase</fullName>
    </submittedName>
</protein>
<gene>
    <name evidence="1" type="ORF">B1A_14220</name>
</gene>
<keyword evidence="1" id="KW-0547">Nucleotide-binding</keyword>
<dbReference type="GO" id="GO:0004386">
    <property type="term" value="F:helicase activity"/>
    <property type="evidence" value="ECO:0007669"/>
    <property type="project" value="UniProtKB-KW"/>
</dbReference>
<feature type="non-terminal residue" evidence="1">
    <location>
        <position position="1"/>
    </location>
</feature>
<keyword evidence="1" id="KW-0067">ATP-binding</keyword>